<dbReference type="InterPro" id="IPR027267">
    <property type="entry name" value="AH/BAR_dom_sf"/>
</dbReference>
<dbReference type="InterPro" id="IPR036162">
    <property type="entry name" value="Resolvase-like_N_sf"/>
</dbReference>
<feature type="coiled-coil region" evidence="1">
    <location>
        <begin position="398"/>
        <end position="467"/>
    </location>
</feature>
<dbReference type="HOGENOM" id="CLU_010686_18_2_9"/>
<dbReference type="SUPFAM" id="SSF103657">
    <property type="entry name" value="BAR/IMD domain-like"/>
    <property type="match status" value="1"/>
</dbReference>
<dbReference type="AlphaFoldDB" id="Q97JP5"/>
<dbReference type="GO" id="GO:0000150">
    <property type="term" value="F:DNA strand exchange activity"/>
    <property type="evidence" value="ECO:0007669"/>
    <property type="project" value="InterPro"/>
</dbReference>
<name>Q97JP5_CLOAB</name>
<dbReference type="Pfam" id="PF07508">
    <property type="entry name" value="Recombinase"/>
    <property type="match status" value="1"/>
</dbReference>
<sequence length="544" mass="63215">MEKIIEKKENLKKVYGYVRLSRDEDKEQASLENQKQIIRTYAKNNGYILVKIFEDDNVSGMTFDREGLNELKEVIENGNIDILLVKDLSRIGRHKAYSALFMEELRSKKIKVISIAENLDNMDENNDILIGFKQILNEQYAKDISRKIRAAFHQKQKEGLVIVPPFGYEKNNQTNKIEIDEECAGVVKKIFSLYIGGFGYKKIAQQLTEEKVHTPSWHQFQKSGKVYHAGKKWIGQDIWSDRTIARILSNEAYIGTLKCHTTTRSVIYKTRGLIPKDEQIIHENFYPPIIDEEVWEKTKAIKKNRTRGHVRASGNSKIHKYAGLLICKDCGSGFVAKKRKWNGIERIEYICNAYHRFGKTVCTPHRIREEELDNILCGFLERLKETCEENLNRADKFITKWNSKKRNYDKSIDKIQREIFSLKTEVKAYAKQLAKQLINEELFQELTQETKEKIDILENQIDTFQEVKKISKNAKAGLLKSKEIIDKIIEEKDLVSADLQMLVDKIIVHQSCTGELELDIRVNTPFKLHSELKSTFTVIEEQSS</sequence>
<dbReference type="Pfam" id="PF13408">
    <property type="entry name" value="Zn_ribbon_recom"/>
    <property type="match status" value="1"/>
</dbReference>
<dbReference type="InterPro" id="IPR050639">
    <property type="entry name" value="SSR_resolvase"/>
</dbReference>
<dbReference type="PANTHER" id="PTHR30461:SF23">
    <property type="entry name" value="DNA RECOMBINASE-RELATED"/>
    <property type="match status" value="1"/>
</dbReference>
<feature type="domain" description="Recombinase" evidence="3">
    <location>
        <begin position="165"/>
        <end position="308"/>
    </location>
</feature>
<dbReference type="GO" id="GO:0003677">
    <property type="term" value="F:DNA binding"/>
    <property type="evidence" value="ECO:0007669"/>
    <property type="project" value="InterPro"/>
</dbReference>
<proteinExistence type="predicted"/>
<dbReference type="EMBL" id="AE001437">
    <property type="protein sequence ID" value="AAK79200.1"/>
    <property type="molecule type" value="Genomic_DNA"/>
</dbReference>
<dbReference type="RefSeq" id="WP_010964541.1">
    <property type="nucleotide sequence ID" value="NC_003030.1"/>
</dbReference>
<dbReference type="OrthoDB" id="9804620at2"/>
<evidence type="ECO:0000313" key="4">
    <source>
        <dbReference type="EMBL" id="AAK79200.1"/>
    </source>
</evidence>
<organism evidence="4 5">
    <name type="scientific">Clostridium acetobutylicum (strain ATCC 824 / DSM 792 / JCM 1419 / IAM 19013 / LMG 5710 / NBRC 13948 / NRRL B-527 / VKM B-1787 / 2291 / W)</name>
    <dbReference type="NCBI Taxonomy" id="272562"/>
    <lineage>
        <taxon>Bacteria</taxon>
        <taxon>Bacillati</taxon>
        <taxon>Bacillota</taxon>
        <taxon>Clostridia</taxon>
        <taxon>Eubacteriales</taxon>
        <taxon>Clostridiaceae</taxon>
        <taxon>Clostridium</taxon>
    </lineage>
</organism>
<dbReference type="Gene3D" id="3.90.1750.20">
    <property type="entry name" value="Putative Large Serine Recombinase, Chain B, Domain 2"/>
    <property type="match status" value="1"/>
</dbReference>
<accession>Q97JP5</accession>
<feature type="domain" description="Resolvase/invertase-type recombinase catalytic" evidence="2">
    <location>
        <begin position="13"/>
        <end position="159"/>
    </location>
</feature>
<evidence type="ECO:0000313" key="5">
    <source>
        <dbReference type="Proteomes" id="UP000000814"/>
    </source>
</evidence>
<dbReference type="GeneID" id="44997736"/>
<dbReference type="InterPro" id="IPR006119">
    <property type="entry name" value="Resolv_N"/>
</dbReference>
<dbReference type="SMART" id="SM00857">
    <property type="entry name" value="Resolvase"/>
    <property type="match status" value="1"/>
</dbReference>
<evidence type="ECO:0000256" key="1">
    <source>
        <dbReference type="SAM" id="Coils"/>
    </source>
</evidence>
<dbReference type="PROSITE" id="PS51737">
    <property type="entry name" value="RECOMBINASE_DNA_BIND"/>
    <property type="match status" value="1"/>
</dbReference>
<dbReference type="InterPro" id="IPR011109">
    <property type="entry name" value="DNA_bind_recombinase_dom"/>
</dbReference>
<reference evidence="4 5" key="1">
    <citation type="journal article" date="2001" name="J. Bacteriol.">
        <title>Genome sequence and comparative analysis of the solvent-producing bacterium Clostridium acetobutylicum.</title>
        <authorList>
            <person name="Nolling J."/>
            <person name="Breton G."/>
            <person name="Omelchenko M.V."/>
            <person name="Makarova K.S."/>
            <person name="Zeng Q."/>
            <person name="Gibson R."/>
            <person name="Lee H.M."/>
            <person name="Dubois J."/>
            <person name="Qiu D."/>
            <person name="Hitti J."/>
            <person name="Wolf Y.I."/>
            <person name="Tatusov R.L."/>
            <person name="Sabathe F."/>
            <person name="Doucette-Stamm L."/>
            <person name="Soucaille P."/>
            <person name="Daly M.J."/>
            <person name="Bennett G.N."/>
            <person name="Koonin E.V."/>
            <person name="Smith D.R."/>
        </authorList>
    </citation>
    <scope>NUCLEOTIDE SEQUENCE [LARGE SCALE GENOMIC DNA]</scope>
    <source>
        <strain evidence="5">ATCC 824 / DSM 792 / JCM 1419 / LMG 5710 / VKM B-1787</strain>
    </source>
</reference>
<dbReference type="Proteomes" id="UP000000814">
    <property type="component" value="Chromosome"/>
</dbReference>
<evidence type="ECO:0000259" key="2">
    <source>
        <dbReference type="PROSITE" id="PS51736"/>
    </source>
</evidence>
<evidence type="ECO:0000259" key="3">
    <source>
        <dbReference type="PROSITE" id="PS51737"/>
    </source>
</evidence>
<dbReference type="PIR" id="E97051">
    <property type="entry name" value="E97051"/>
</dbReference>
<dbReference type="STRING" id="272562.CA_C1228"/>
<gene>
    <name evidence="4" type="primary">cisA</name>
    <name evidence="4" type="ordered locus">CA_C1228</name>
</gene>
<protein>
    <submittedName>
        <fullName evidence="4">Site-specific DNA recombinase</fullName>
    </submittedName>
</protein>
<keyword evidence="1" id="KW-0175">Coiled coil</keyword>
<dbReference type="Pfam" id="PF00239">
    <property type="entry name" value="Resolvase"/>
    <property type="match status" value="1"/>
</dbReference>
<dbReference type="Gene3D" id="3.40.50.1390">
    <property type="entry name" value="Resolvase, N-terminal catalytic domain"/>
    <property type="match status" value="1"/>
</dbReference>
<dbReference type="PANTHER" id="PTHR30461">
    <property type="entry name" value="DNA-INVERTASE FROM LAMBDOID PROPHAGE"/>
    <property type="match status" value="1"/>
</dbReference>
<dbReference type="eggNOG" id="COG1961">
    <property type="taxonomic scope" value="Bacteria"/>
</dbReference>
<dbReference type="PATRIC" id="fig|272562.8.peg.1429"/>
<dbReference type="InterPro" id="IPR025827">
    <property type="entry name" value="Zn_ribbon_recom_dom"/>
</dbReference>
<dbReference type="PROSITE" id="PS51736">
    <property type="entry name" value="RECOMBINASES_3"/>
    <property type="match status" value="1"/>
</dbReference>
<dbReference type="SUPFAM" id="SSF53041">
    <property type="entry name" value="Resolvase-like"/>
    <property type="match status" value="1"/>
</dbReference>
<dbReference type="InterPro" id="IPR038109">
    <property type="entry name" value="DNA_bind_recomb_sf"/>
</dbReference>
<keyword evidence="5" id="KW-1185">Reference proteome</keyword>
<dbReference type="KEGG" id="cac:CA_C1228"/>
<dbReference type="CDD" id="cd03770">
    <property type="entry name" value="SR_TndX_transposase"/>
    <property type="match status" value="1"/>
</dbReference>